<keyword evidence="2" id="KW-1185">Reference proteome</keyword>
<organism evidence="1 2">
    <name type="scientific">Rubroshorea leprosula</name>
    <dbReference type="NCBI Taxonomy" id="152421"/>
    <lineage>
        <taxon>Eukaryota</taxon>
        <taxon>Viridiplantae</taxon>
        <taxon>Streptophyta</taxon>
        <taxon>Embryophyta</taxon>
        <taxon>Tracheophyta</taxon>
        <taxon>Spermatophyta</taxon>
        <taxon>Magnoliopsida</taxon>
        <taxon>eudicotyledons</taxon>
        <taxon>Gunneridae</taxon>
        <taxon>Pentapetalae</taxon>
        <taxon>rosids</taxon>
        <taxon>malvids</taxon>
        <taxon>Malvales</taxon>
        <taxon>Dipterocarpaceae</taxon>
        <taxon>Rubroshorea</taxon>
    </lineage>
</organism>
<name>A0AAV5JRM7_9ROSI</name>
<protein>
    <submittedName>
        <fullName evidence="1">Uncharacterized protein</fullName>
    </submittedName>
</protein>
<reference evidence="1 2" key="1">
    <citation type="journal article" date="2021" name="Commun. Biol.">
        <title>The genome of Shorea leprosula (Dipterocarpaceae) highlights the ecological relevance of drought in aseasonal tropical rainforests.</title>
        <authorList>
            <person name="Ng K.K.S."/>
            <person name="Kobayashi M.J."/>
            <person name="Fawcett J.A."/>
            <person name="Hatakeyama M."/>
            <person name="Paape T."/>
            <person name="Ng C.H."/>
            <person name="Ang C.C."/>
            <person name="Tnah L.H."/>
            <person name="Lee C.T."/>
            <person name="Nishiyama T."/>
            <person name="Sese J."/>
            <person name="O'Brien M.J."/>
            <person name="Copetti D."/>
            <person name="Mohd Noor M.I."/>
            <person name="Ong R.C."/>
            <person name="Putra M."/>
            <person name="Sireger I.Z."/>
            <person name="Indrioko S."/>
            <person name="Kosugi Y."/>
            <person name="Izuno A."/>
            <person name="Isagi Y."/>
            <person name="Lee S.L."/>
            <person name="Shimizu K.K."/>
        </authorList>
    </citation>
    <scope>NUCLEOTIDE SEQUENCE [LARGE SCALE GENOMIC DNA]</scope>
    <source>
        <strain evidence="1">214</strain>
    </source>
</reference>
<evidence type="ECO:0000313" key="1">
    <source>
        <dbReference type="EMBL" id="GKV15366.1"/>
    </source>
</evidence>
<gene>
    <name evidence="1" type="ORF">SLEP1_g26160</name>
</gene>
<dbReference type="Proteomes" id="UP001054252">
    <property type="component" value="Unassembled WGS sequence"/>
</dbReference>
<dbReference type="EMBL" id="BPVZ01000043">
    <property type="protein sequence ID" value="GKV15366.1"/>
    <property type="molecule type" value="Genomic_DNA"/>
</dbReference>
<comment type="caution">
    <text evidence="1">The sequence shown here is derived from an EMBL/GenBank/DDBJ whole genome shotgun (WGS) entry which is preliminary data.</text>
</comment>
<accession>A0AAV5JRM7</accession>
<proteinExistence type="predicted"/>
<dbReference type="AlphaFoldDB" id="A0AAV5JRM7"/>
<evidence type="ECO:0000313" key="2">
    <source>
        <dbReference type="Proteomes" id="UP001054252"/>
    </source>
</evidence>
<sequence length="43" mass="4972">MLLEFSNPFDEMNFCVLFCHNCKIWGVAEIFIIDLVGLYSIAD</sequence>